<accession>A6TQC5</accession>
<keyword evidence="3 6" id="KW-0805">Transcription regulation</keyword>
<dbReference type="InterPro" id="IPR002876">
    <property type="entry name" value="Transcrip_reg_TACO1-like"/>
</dbReference>
<dbReference type="eggNOG" id="COG0217">
    <property type="taxonomic scope" value="Bacteria"/>
</dbReference>
<dbReference type="Gene3D" id="1.10.10.200">
    <property type="match status" value="1"/>
</dbReference>
<dbReference type="NCBIfam" id="NF001030">
    <property type="entry name" value="PRK00110.1"/>
    <property type="match status" value="1"/>
</dbReference>
<dbReference type="Pfam" id="PF20772">
    <property type="entry name" value="TACO1_YebC_N"/>
    <property type="match status" value="1"/>
</dbReference>
<evidence type="ECO:0000313" key="10">
    <source>
        <dbReference type="Proteomes" id="UP000001572"/>
    </source>
</evidence>
<dbReference type="Pfam" id="PF01709">
    <property type="entry name" value="Transcrip_reg"/>
    <property type="match status" value="1"/>
</dbReference>
<dbReference type="SUPFAM" id="SSF75625">
    <property type="entry name" value="YebC-like"/>
    <property type="match status" value="1"/>
</dbReference>
<gene>
    <name evidence="9" type="ordered locus">Amet_2235</name>
</gene>
<evidence type="ECO:0000256" key="1">
    <source>
        <dbReference type="ARBA" id="ARBA00008724"/>
    </source>
</evidence>
<dbReference type="PANTHER" id="PTHR12532:SF6">
    <property type="entry name" value="TRANSCRIPTIONAL REGULATORY PROTEIN YEBC-RELATED"/>
    <property type="match status" value="1"/>
</dbReference>
<dbReference type="NCBIfam" id="NF009044">
    <property type="entry name" value="PRK12378.1"/>
    <property type="match status" value="1"/>
</dbReference>
<dbReference type="HOGENOM" id="CLU_062974_2_2_9"/>
<evidence type="ECO:0000259" key="8">
    <source>
        <dbReference type="Pfam" id="PF20772"/>
    </source>
</evidence>
<dbReference type="FunFam" id="1.10.10.200:FF:000002">
    <property type="entry name" value="Probable transcriptional regulatory protein CLM62_37755"/>
    <property type="match status" value="1"/>
</dbReference>
<keyword evidence="10" id="KW-1185">Reference proteome</keyword>
<keyword evidence="4 6" id="KW-0238">DNA-binding</keyword>
<keyword evidence="2 6" id="KW-0963">Cytoplasm</keyword>
<dbReference type="GO" id="GO:0006355">
    <property type="term" value="P:regulation of DNA-templated transcription"/>
    <property type="evidence" value="ECO:0007669"/>
    <property type="project" value="UniProtKB-UniRule"/>
</dbReference>
<dbReference type="GO" id="GO:0003677">
    <property type="term" value="F:DNA binding"/>
    <property type="evidence" value="ECO:0007669"/>
    <property type="project" value="UniProtKB-UniRule"/>
</dbReference>
<sequence length="251" mass="27845">MLISVIYLKTGEDFVGRIGNIIQRKGKQDAKKAKIYTKLARLISVAARESGGDPEYNAALKNAMDKARAQNMPNDNIDRAIKKGTGEAGGNQYEQIIYEGYGPSGVAVIVEVLTDNRNRTAGDVRHAFDKNGGNLGTSGCVAFSFDRKGQIVIEKEDTIDEETLMMGALDAGAEDFIVDEEAYAIITTPEDFTIVKDNLRQEGHKFFSADIIYLPQVEAELPEEDIKKMNRLIDMLEDNDDVQEVHHNWSV</sequence>
<evidence type="ECO:0000259" key="7">
    <source>
        <dbReference type="Pfam" id="PF01709"/>
    </source>
</evidence>
<dbReference type="AlphaFoldDB" id="A6TQC5"/>
<protein>
    <recommendedName>
        <fullName evidence="6">Probable transcriptional regulatory protein Amet_2235</fullName>
    </recommendedName>
</protein>
<dbReference type="InterPro" id="IPR017856">
    <property type="entry name" value="Integrase-like_N"/>
</dbReference>
<evidence type="ECO:0000256" key="2">
    <source>
        <dbReference type="ARBA" id="ARBA00022490"/>
    </source>
</evidence>
<dbReference type="PANTHER" id="PTHR12532">
    <property type="entry name" value="TRANSLATIONAL ACTIVATOR OF CYTOCHROME C OXIDASE 1"/>
    <property type="match status" value="1"/>
</dbReference>
<dbReference type="Gene3D" id="3.30.70.980">
    <property type="match status" value="2"/>
</dbReference>
<evidence type="ECO:0000256" key="6">
    <source>
        <dbReference type="HAMAP-Rule" id="MF_00693"/>
    </source>
</evidence>
<name>A6TQC5_ALKMQ</name>
<dbReference type="NCBIfam" id="TIGR01033">
    <property type="entry name" value="YebC/PmpR family DNA-binding transcriptional regulator"/>
    <property type="match status" value="1"/>
</dbReference>
<dbReference type="GO" id="GO:0005829">
    <property type="term" value="C:cytosol"/>
    <property type="evidence" value="ECO:0007669"/>
    <property type="project" value="TreeGrafter"/>
</dbReference>
<evidence type="ECO:0000313" key="9">
    <source>
        <dbReference type="EMBL" id="ABR48393.1"/>
    </source>
</evidence>
<dbReference type="HAMAP" id="MF_00693">
    <property type="entry name" value="Transcrip_reg_TACO1"/>
    <property type="match status" value="1"/>
</dbReference>
<evidence type="ECO:0000256" key="3">
    <source>
        <dbReference type="ARBA" id="ARBA00023015"/>
    </source>
</evidence>
<dbReference type="KEGG" id="amt:Amet_2235"/>
<keyword evidence="5 6" id="KW-0804">Transcription</keyword>
<reference evidence="10" key="1">
    <citation type="journal article" date="2016" name="Genome Announc.">
        <title>Complete genome sequence of Alkaliphilus metalliredigens strain QYMF, an alkaliphilic and metal-reducing bacterium isolated from borax-contaminated leachate ponds.</title>
        <authorList>
            <person name="Hwang C."/>
            <person name="Copeland A."/>
            <person name="Lucas S."/>
            <person name="Lapidus A."/>
            <person name="Barry K."/>
            <person name="Detter J.C."/>
            <person name="Glavina Del Rio T."/>
            <person name="Hammon N."/>
            <person name="Israni S."/>
            <person name="Dalin E."/>
            <person name="Tice H."/>
            <person name="Pitluck S."/>
            <person name="Chertkov O."/>
            <person name="Brettin T."/>
            <person name="Bruce D."/>
            <person name="Han C."/>
            <person name="Schmutz J."/>
            <person name="Larimer F."/>
            <person name="Land M.L."/>
            <person name="Hauser L."/>
            <person name="Kyrpides N."/>
            <person name="Mikhailova N."/>
            <person name="Ye Q."/>
            <person name="Zhou J."/>
            <person name="Richardson P."/>
            <person name="Fields M.W."/>
        </authorList>
    </citation>
    <scope>NUCLEOTIDE SEQUENCE [LARGE SCALE GENOMIC DNA]</scope>
    <source>
        <strain evidence="10">QYMF</strain>
    </source>
</reference>
<dbReference type="EMBL" id="CP000724">
    <property type="protein sequence ID" value="ABR48393.1"/>
    <property type="molecule type" value="Genomic_DNA"/>
</dbReference>
<dbReference type="InterPro" id="IPR049083">
    <property type="entry name" value="TACO1_YebC_N"/>
</dbReference>
<evidence type="ECO:0000256" key="4">
    <source>
        <dbReference type="ARBA" id="ARBA00023125"/>
    </source>
</evidence>
<proteinExistence type="inferred from homology"/>
<dbReference type="Proteomes" id="UP000001572">
    <property type="component" value="Chromosome"/>
</dbReference>
<evidence type="ECO:0000256" key="5">
    <source>
        <dbReference type="ARBA" id="ARBA00023163"/>
    </source>
</evidence>
<organism evidence="9 10">
    <name type="scientific">Alkaliphilus metalliredigens (strain QYMF)</name>
    <dbReference type="NCBI Taxonomy" id="293826"/>
    <lineage>
        <taxon>Bacteria</taxon>
        <taxon>Bacillati</taxon>
        <taxon>Bacillota</taxon>
        <taxon>Clostridia</taxon>
        <taxon>Peptostreptococcales</taxon>
        <taxon>Natronincolaceae</taxon>
        <taxon>Alkaliphilus</taxon>
    </lineage>
</organism>
<comment type="subcellular location">
    <subcellularLocation>
        <location evidence="6">Cytoplasm</location>
    </subcellularLocation>
</comment>
<feature type="domain" description="TACO1/YebC-like N-terminal" evidence="8">
    <location>
        <begin position="19"/>
        <end position="87"/>
    </location>
</feature>
<comment type="similarity">
    <text evidence="1 6">Belongs to the TACO1 family.</text>
</comment>
<dbReference type="STRING" id="293826.Amet_2235"/>
<dbReference type="InterPro" id="IPR026564">
    <property type="entry name" value="Transcrip_reg_TACO1-like_dom3"/>
</dbReference>
<dbReference type="InterPro" id="IPR029072">
    <property type="entry name" value="YebC-like"/>
</dbReference>
<dbReference type="InterPro" id="IPR048300">
    <property type="entry name" value="TACO1_YebC-like_2nd/3rd_dom"/>
</dbReference>
<feature type="domain" description="TACO1/YebC-like second and third" evidence="7">
    <location>
        <begin position="93"/>
        <end position="249"/>
    </location>
</feature>